<proteinExistence type="predicted"/>
<gene>
    <name evidence="2" type="ORF">RchiOBHm_Chr1g0342151</name>
</gene>
<dbReference type="Gramene" id="PRQ56880">
    <property type="protein sequence ID" value="PRQ56880"/>
    <property type="gene ID" value="RchiOBHm_Chr1g0342151"/>
</dbReference>
<evidence type="ECO:0000313" key="3">
    <source>
        <dbReference type="Proteomes" id="UP000238479"/>
    </source>
</evidence>
<dbReference type="AlphaFoldDB" id="A0A2P6SDY0"/>
<reference evidence="2 3" key="1">
    <citation type="journal article" date="2018" name="Nat. Genet.">
        <title>The Rosa genome provides new insights in the design of modern roses.</title>
        <authorList>
            <person name="Bendahmane M."/>
        </authorList>
    </citation>
    <scope>NUCLEOTIDE SEQUENCE [LARGE SCALE GENOMIC DNA]</scope>
    <source>
        <strain evidence="3">cv. Old Blush</strain>
    </source>
</reference>
<feature type="transmembrane region" description="Helical" evidence="1">
    <location>
        <begin position="34"/>
        <end position="58"/>
    </location>
</feature>
<evidence type="ECO:0000256" key="1">
    <source>
        <dbReference type="SAM" id="Phobius"/>
    </source>
</evidence>
<dbReference type="EMBL" id="PDCK01000039">
    <property type="protein sequence ID" value="PRQ56880.1"/>
    <property type="molecule type" value="Genomic_DNA"/>
</dbReference>
<dbReference type="Proteomes" id="UP000238479">
    <property type="component" value="Chromosome 1"/>
</dbReference>
<protein>
    <submittedName>
        <fullName evidence="2">Uncharacterized protein</fullName>
    </submittedName>
</protein>
<keyword evidence="3" id="KW-1185">Reference proteome</keyword>
<keyword evidence="1" id="KW-0812">Transmembrane</keyword>
<organism evidence="2 3">
    <name type="scientific">Rosa chinensis</name>
    <name type="common">China rose</name>
    <dbReference type="NCBI Taxonomy" id="74649"/>
    <lineage>
        <taxon>Eukaryota</taxon>
        <taxon>Viridiplantae</taxon>
        <taxon>Streptophyta</taxon>
        <taxon>Embryophyta</taxon>
        <taxon>Tracheophyta</taxon>
        <taxon>Spermatophyta</taxon>
        <taxon>Magnoliopsida</taxon>
        <taxon>eudicotyledons</taxon>
        <taxon>Gunneridae</taxon>
        <taxon>Pentapetalae</taxon>
        <taxon>rosids</taxon>
        <taxon>fabids</taxon>
        <taxon>Rosales</taxon>
        <taxon>Rosaceae</taxon>
        <taxon>Rosoideae</taxon>
        <taxon>Rosoideae incertae sedis</taxon>
        <taxon>Rosa</taxon>
    </lineage>
</organism>
<sequence length="87" mass="10115">MSNIAMSFIIDLSTIRKQTAQFNNKDIEFQIISYYLFASYCCSCLFCTCVYTFVASYICHVCYISLSTVIFCKVYHNQAKHNCLCNR</sequence>
<name>A0A2P6SDY0_ROSCH</name>
<keyword evidence="1" id="KW-0472">Membrane</keyword>
<comment type="caution">
    <text evidence="2">The sequence shown here is derived from an EMBL/GenBank/DDBJ whole genome shotgun (WGS) entry which is preliminary data.</text>
</comment>
<accession>A0A2P6SDY0</accession>
<keyword evidence="1" id="KW-1133">Transmembrane helix</keyword>
<evidence type="ECO:0000313" key="2">
    <source>
        <dbReference type="EMBL" id="PRQ56880.1"/>
    </source>
</evidence>